<keyword evidence="2" id="KW-0472">Membrane</keyword>
<keyword evidence="2" id="KW-0812">Transmembrane</keyword>
<feature type="region of interest" description="Disordered" evidence="1">
    <location>
        <begin position="1"/>
        <end position="25"/>
    </location>
</feature>
<sequence>MSAESSPPTITTSSPPPDLHDSEHHSPPNNGFSLYHLLSIDDQNGHSSEPYLIWCVYGLVTLLSLWLLILCAWCRYRHIISELFLNDDREESPSSSTTMEQLQFPLISSTSDTRTKSDEKEYFALSPETAKIEKATRRKKLN</sequence>
<dbReference type="InParanoid" id="A0A1X7VI59"/>
<keyword evidence="2" id="KW-1133">Transmembrane helix</keyword>
<organism evidence="3">
    <name type="scientific">Amphimedon queenslandica</name>
    <name type="common">Sponge</name>
    <dbReference type="NCBI Taxonomy" id="400682"/>
    <lineage>
        <taxon>Eukaryota</taxon>
        <taxon>Metazoa</taxon>
        <taxon>Porifera</taxon>
        <taxon>Demospongiae</taxon>
        <taxon>Heteroscleromorpha</taxon>
        <taxon>Haplosclerida</taxon>
        <taxon>Niphatidae</taxon>
        <taxon>Amphimedon</taxon>
    </lineage>
</organism>
<evidence type="ECO:0000313" key="4">
    <source>
        <dbReference type="Proteomes" id="UP000007879"/>
    </source>
</evidence>
<gene>
    <name evidence="3" type="primary">109580379</name>
</gene>
<keyword evidence="4" id="KW-1185">Reference proteome</keyword>
<accession>A0A1X7VI59</accession>
<dbReference type="KEGG" id="aqu:109580379"/>
<feature type="transmembrane region" description="Helical" evidence="2">
    <location>
        <begin position="51"/>
        <end position="74"/>
    </location>
</feature>
<dbReference type="EnsemblMetazoa" id="XM_019993447.1">
    <property type="protein sequence ID" value="XP_019849006.1"/>
    <property type="gene ID" value="LOC109580379"/>
</dbReference>
<proteinExistence type="predicted"/>
<feature type="compositionally biased region" description="Low complexity" evidence="1">
    <location>
        <begin position="1"/>
        <end position="13"/>
    </location>
</feature>
<dbReference type="EnsemblMetazoa" id="Aqu2.1.39157_001">
    <property type="protein sequence ID" value="Aqu2.1.39157_001"/>
    <property type="gene ID" value="Aqu2.1.39157"/>
</dbReference>
<evidence type="ECO:0000256" key="2">
    <source>
        <dbReference type="SAM" id="Phobius"/>
    </source>
</evidence>
<feature type="region of interest" description="Disordered" evidence="1">
    <location>
        <begin position="89"/>
        <end position="119"/>
    </location>
</feature>
<feature type="compositionally biased region" description="Polar residues" evidence="1">
    <location>
        <begin position="93"/>
        <end position="112"/>
    </location>
</feature>
<dbReference type="Proteomes" id="UP000007879">
    <property type="component" value="Unassembled WGS sequence"/>
</dbReference>
<evidence type="ECO:0000256" key="1">
    <source>
        <dbReference type="SAM" id="MobiDB-lite"/>
    </source>
</evidence>
<name>A0A1X7VI59_AMPQE</name>
<evidence type="ECO:0000313" key="3">
    <source>
        <dbReference type="EnsemblMetazoa" id="Aqu2.1.39157_001"/>
    </source>
</evidence>
<protein>
    <submittedName>
        <fullName evidence="3">Uncharacterized protein</fullName>
    </submittedName>
</protein>
<reference evidence="4" key="1">
    <citation type="journal article" date="2010" name="Nature">
        <title>The Amphimedon queenslandica genome and the evolution of animal complexity.</title>
        <authorList>
            <person name="Srivastava M."/>
            <person name="Simakov O."/>
            <person name="Chapman J."/>
            <person name="Fahey B."/>
            <person name="Gauthier M.E."/>
            <person name="Mitros T."/>
            <person name="Richards G.S."/>
            <person name="Conaco C."/>
            <person name="Dacre M."/>
            <person name="Hellsten U."/>
            <person name="Larroux C."/>
            <person name="Putnam N.H."/>
            <person name="Stanke M."/>
            <person name="Adamska M."/>
            <person name="Darling A."/>
            <person name="Degnan S.M."/>
            <person name="Oakley T.H."/>
            <person name="Plachetzki D.C."/>
            <person name="Zhai Y."/>
            <person name="Adamski M."/>
            <person name="Calcino A."/>
            <person name="Cummins S.F."/>
            <person name="Goodstein D.M."/>
            <person name="Harris C."/>
            <person name="Jackson D.J."/>
            <person name="Leys S.P."/>
            <person name="Shu S."/>
            <person name="Woodcroft B.J."/>
            <person name="Vervoort M."/>
            <person name="Kosik K.S."/>
            <person name="Manning G."/>
            <person name="Degnan B.M."/>
            <person name="Rokhsar D.S."/>
        </authorList>
    </citation>
    <scope>NUCLEOTIDE SEQUENCE [LARGE SCALE GENOMIC DNA]</scope>
</reference>
<reference evidence="3" key="2">
    <citation type="submission" date="2017-05" db="UniProtKB">
        <authorList>
            <consortium name="EnsemblMetazoa"/>
        </authorList>
    </citation>
    <scope>IDENTIFICATION</scope>
</reference>
<dbReference type="AlphaFoldDB" id="A0A1X7VI59"/>